<dbReference type="PANTHER" id="PTHR46663:SF2">
    <property type="entry name" value="GGDEF DOMAIN-CONTAINING PROTEIN"/>
    <property type="match status" value="1"/>
</dbReference>
<keyword evidence="1" id="KW-0812">Transmembrane</keyword>
<dbReference type="CDD" id="cd01949">
    <property type="entry name" value="GGDEF"/>
    <property type="match status" value="1"/>
</dbReference>
<dbReference type="InterPro" id="IPR000160">
    <property type="entry name" value="GGDEF_dom"/>
</dbReference>
<dbReference type="PANTHER" id="PTHR46663">
    <property type="entry name" value="DIGUANYLATE CYCLASE DGCT-RELATED"/>
    <property type="match status" value="1"/>
</dbReference>
<keyword evidence="1" id="KW-0472">Membrane</keyword>
<proteinExistence type="predicted"/>
<dbReference type="InterPro" id="IPR029787">
    <property type="entry name" value="Nucleotide_cyclase"/>
</dbReference>
<dbReference type="NCBIfam" id="TIGR00254">
    <property type="entry name" value="GGDEF"/>
    <property type="match status" value="1"/>
</dbReference>
<gene>
    <name evidence="3" type="ORF">ATHSA_p10020</name>
</gene>
<dbReference type="SMART" id="SM00267">
    <property type="entry name" value="GGDEF"/>
    <property type="match status" value="1"/>
</dbReference>
<evidence type="ECO:0000256" key="1">
    <source>
        <dbReference type="SAM" id="Phobius"/>
    </source>
</evidence>
<dbReference type="EMBL" id="AP019552">
    <property type="protein sequence ID" value="BBJ29067.1"/>
    <property type="molecule type" value="Genomic_DNA"/>
</dbReference>
<feature type="domain" description="GGDEF" evidence="2">
    <location>
        <begin position="515"/>
        <end position="647"/>
    </location>
</feature>
<dbReference type="Gene3D" id="3.30.450.40">
    <property type="match status" value="1"/>
</dbReference>
<reference evidence="4" key="1">
    <citation type="submission" date="2019-04" db="EMBL/GenBank/DDBJ databases">
        <title>NAS-01 Genome Sequencing.</title>
        <authorList>
            <person name="Kato S."/>
            <person name="Itoh T."/>
            <person name="Ohkuma M."/>
        </authorList>
    </citation>
    <scope>NUCLEOTIDE SEQUENCE [LARGE SCALE GENOMIC DNA]</scope>
    <source>
        <strain evidence="4">NAS-01</strain>
        <plasmid evidence="4">pATS1</plasmid>
    </source>
</reference>
<protein>
    <submittedName>
        <fullName evidence="3">Diguanylate cyclase DgcP</fullName>
    </submittedName>
</protein>
<dbReference type="Pfam" id="PF13185">
    <property type="entry name" value="GAF_2"/>
    <property type="match status" value="1"/>
</dbReference>
<dbReference type="RefSeq" id="WP_161849024.1">
    <property type="nucleotide sequence ID" value="NZ_AP019552.1"/>
</dbReference>
<evidence type="ECO:0000313" key="3">
    <source>
        <dbReference type="EMBL" id="BBJ29067.1"/>
    </source>
</evidence>
<sequence length="652" mass="74407">MINQPKIRLILELVIISAIISGIAYIAYYSIEENAKEKIEDQSMLLSIVTDEFMGYYVTAGVAFNNMILQNPDLIHDRPNLDYVLSNYTVHLASQIKSVEVLSPAGSLIGSSPNASKIELSDLYFGQKDLGIGTISTDTRLLPVGYRIKEDGKIVAILVMNVDIKALFEKWAQSTKHSDVSLYLFRLDGKLLWSSVNNTKLKIGRNFGYSKIDGMYLWIEPVSGIEGFSVAVISSNAIMILWYRDLIYLIVIWLFVAGIIYIFYRKSIQYEQEIQSLVNEQRFQIEELTEQKKRFEILKKMYDSVILVEKEILNAKDENAFLQSVCDRITETGLFDFAGIAIPNDKKVLRYKFLSGNGKQTVLKVQNEMPNNIRALLVSEIAFKSQKIYVGSPQDISTFEITEYEKVWMEKVYKANEWKSGISIPIFQNEKIFGILSVFSKEEDFFTDDVKALAEIFARLLGNALENMEARAKLISQLFESQYLATHDPLTGLLNRIGIMERVDNVIARSKREKKYMAFGIMDIDDFKLVNDIYGHSAGDALLIEFGGRIESLLRGEDLIGRIGGDEFVMVILVNSEEDIDALMSRFERSLAQPFKAGDEDIYIKVSAGFTLYPKDDNSFDALLRHADKAMYIKKEMKNKREKFWGIYKEDI</sequence>
<dbReference type="PROSITE" id="PS50887">
    <property type="entry name" value="GGDEF"/>
    <property type="match status" value="1"/>
</dbReference>
<keyword evidence="4" id="KW-1185">Reference proteome</keyword>
<dbReference type="AlphaFoldDB" id="A0A6N4TEA2"/>
<dbReference type="InterPro" id="IPR043128">
    <property type="entry name" value="Rev_trsase/Diguanyl_cyclase"/>
</dbReference>
<dbReference type="InterPro" id="IPR003018">
    <property type="entry name" value="GAF"/>
</dbReference>
<evidence type="ECO:0000259" key="2">
    <source>
        <dbReference type="PROSITE" id="PS50887"/>
    </source>
</evidence>
<dbReference type="Gene3D" id="3.30.70.270">
    <property type="match status" value="1"/>
</dbReference>
<feature type="transmembrane region" description="Helical" evidence="1">
    <location>
        <begin position="246"/>
        <end position="264"/>
    </location>
</feature>
<accession>A0A6N4TEA2</accession>
<dbReference type="InterPro" id="IPR029016">
    <property type="entry name" value="GAF-like_dom_sf"/>
</dbReference>
<dbReference type="Proteomes" id="UP000463916">
    <property type="component" value="Plasmid pATS1"/>
</dbReference>
<evidence type="ECO:0000313" key="4">
    <source>
        <dbReference type="Proteomes" id="UP000463916"/>
    </source>
</evidence>
<dbReference type="SUPFAM" id="SSF55073">
    <property type="entry name" value="Nucleotide cyclase"/>
    <property type="match status" value="1"/>
</dbReference>
<organism evidence="3 4">
    <name type="scientific">Athalassotoga saccharophila</name>
    <dbReference type="NCBI Taxonomy" id="1441386"/>
    <lineage>
        <taxon>Bacteria</taxon>
        <taxon>Thermotogati</taxon>
        <taxon>Thermotogota</taxon>
        <taxon>Thermotogae</taxon>
        <taxon>Mesoaciditogales</taxon>
        <taxon>Mesoaciditogaceae</taxon>
        <taxon>Athalassotoga</taxon>
    </lineage>
</organism>
<dbReference type="KEGG" id="asac:ATHSA_p10020"/>
<dbReference type="SUPFAM" id="SSF55781">
    <property type="entry name" value="GAF domain-like"/>
    <property type="match status" value="1"/>
</dbReference>
<keyword evidence="3" id="KW-0614">Plasmid</keyword>
<keyword evidence="1" id="KW-1133">Transmembrane helix</keyword>
<name>A0A6N4TEA2_9BACT</name>
<dbReference type="InterPro" id="IPR052163">
    <property type="entry name" value="DGC-Regulatory_Protein"/>
</dbReference>
<dbReference type="OrthoDB" id="45260at2"/>
<dbReference type="Pfam" id="PF00990">
    <property type="entry name" value="GGDEF"/>
    <property type="match status" value="1"/>
</dbReference>
<feature type="transmembrane region" description="Helical" evidence="1">
    <location>
        <begin position="43"/>
        <end position="64"/>
    </location>
</feature>
<geneLocation type="plasmid" evidence="3 4">
    <name>pATS1</name>
</geneLocation>
<feature type="transmembrane region" description="Helical" evidence="1">
    <location>
        <begin position="9"/>
        <end position="31"/>
    </location>
</feature>